<keyword evidence="2" id="KW-1185">Reference proteome</keyword>
<evidence type="ECO:0000313" key="2">
    <source>
        <dbReference type="Proteomes" id="UP001642260"/>
    </source>
</evidence>
<protein>
    <submittedName>
        <fullName evidence="1">Uncharacterized protein</fullName>
    </submittedName>
</protein>
<organism evidence="1 2">
    <name type="scientific">Eruca vesicaria subsp. sativa</name>
    <name type="common">Garden rocket</name>
    <name type="synonym">Eruca sativa</name>
    <dbReference type="NCBI Taxonomy" id="29727"/>
    <lineage>
        <taxon>Eukaryota</taxon>
        <taxon>Viridiplantae</taxon>
        <taxon>Streptophyta</taxon>
        <taxon>Embryophyta</taxon>
        <taxon>Tracheophyta</taxon>
        <taxon>Spermatophyta</taxon>
        <taxon>Magnoliopsida</taxon>
        <taxon>eudicotyledons</taxon>
        <taxon>Gunneridae</taxon>
        <taxon>Pentapetalae</taxon>
        <taxon>rosids</taxon>
        <taxon>malvids</taxon>
        <taxon>Brassicales</taxon>
        <taxon>Brassicaceae</taxon>
        <taxon>Brassiceae</taxon>
        <taxon>Eruca</taxon>
    </lineage>
</organism>
<gene>
    <name evidence="1" type="ORF">ERUC_LOCUS36283</name>
</gene>
<sequence length="96" mass="10888">MQVLKFFCKAQALVCDHFPADGSVITLDRSEKRSSDYICCHYTDQDGVNEKKGVNNKENNSPVANTIPQTVAKLFSYIKRENISFSRRKVGKMVVE</sequence>
<name>A0ABC8LJS1_ERUVS</name>
<accession>A0ABC8LJS1</accession>
<dbReference type="Proteomes" id="UP001642260">
    <property type="component" value="Unassembled WGS sequence"/>
</dbReference>
<reference evidence="1 2" key="1">
    <citation type="submission" date="2022-03" db="EMBL/GenBank/DDBJ databases">
        <authorList>
            <person name="Macdonald S."/>
            <person name="Ahmed S."/>
            <person name="Newling K."/>
        </authorList>
    </citation>
    <scope>NUCLEOTIDE SEQUENCE [LARGE SCALE GENOMIC DNA]</scope>
</reference>
<dbReference type="EMBL" id="CAKOAT010597375">
    <property type="protein sequence ID" value="CAH8383800.1"/>
    <property type="molecule type" value="Genomic_DNA"/>
</dbReference>
<comment type="caution">
    <text evidence="1">The sequence shown here is derived from an EMBL/GenBank/DDBJ whole genome shotgun (WGS) entry which is preliminary data.</text>
</comment>
<proteinExistence type="predicted"/>
<evidence type="ECO:0000313" key="1">
    <source>
        <dbReference type="EMBL" id="CAH8383800.1"/>
    </source>
</evidence>
<dbReference type="AlphaFoldDB" id="A0ABC8LJS1"/>